<dbReference type="InterPro" id="IPR013022">
    <property type="entry name" value="Xyl_isomerase-like_TIM-brl"/>
</dbReference>
<dbReference type="eggNOG" id="COG1082">
    <property type="taxonomic scope" value="Bacteria"/>
</dbReference>
<reference evidence="3 4" key="1">
    <citation type="submission" date="2010-08" db="EMBL/GenBank/DDBJ databases">
        <authorList>
            <person name="Weinstock G."/>
            <person name="Sodergren E."/>
            <person name="Clifton S."/>
            <person name="Fulton L."/>
            <person name="Fulton B."/>
            <person name="Courtney L."/>
            <person name="Fronick C."/>
            <person name="Harrison M."/>
            <person name="Strong C."/>
            <person name="Farmer C."/>
            <person name="Delahaunty K."/>
            <person name="Markovic C."/>
            <person name="Hall O."/>
            <person name="Minx P."/>
            <person name="Tomlinson C."/>
            <person name="Mitreva M."/>
            <person name="Hou S."/>
            <person name="Chen J."/>
            <person name="Wollam A."/>
            <person name="Pepin K.H."/>
            <person name="Johnson M."/>
            <person name="Bhonagiri V."/>
            <person name="Zhang X."/>
            <person name="Suruliraj S."/>
            <person name="Warren W."/>
            <person name="Chinwalla A."/>
            <person name="Mardis E.R."/>
            <person name="Wilson R.K."/>
        </authorList>
    </citation>
    <scope>NUCLEOTIDE SEQUENCE [LARGE SCALE GENOMIC DNA]</scope>
    <source>
        <strain evidence="3 4">F0204</strain>
    </source>
</reference>
<dbReference type="OrthoDB" id="9801426at2"/>
<dbReference type="EMBL" id="AECQ01000036">
    <property type="protein sequence ID" value="EFW23653.1"/>
    <property type="molecule type" value="Genomic_DNA"/>
</dbReference>
<dbReference type="GO" id="GO:0019852">
    <property type="term" value="P:L-ascorbic acid metabolic process"/>
    <property type="evidence" value="ECO:0007669"/>
    <property type="project" value="TreeGrafter"/>
</dbReference>
<dbReference type="InterPro" id="IPR050417">
    <property type="entry name" value="Sugar_Epim/Isomerase"/>
</dbReference>
<dbReference type="Proteomes" id="UP000004097">
    <property type="component" value="Unassembled WGS sequence"/>
</dbReference>
<gene>
    <name evidence="3" type="ORF">HMPREF9430_01778</name>
</gene>
<dbReference type="AlphaFoldDB" id="E7MQE4"/>
<keyword evidence="1" id="KW-0413">Isomerase</keyword>
<organism evidence="3 4">
    <name type="scientific">Solobacterium moorei F0204</name>
    <dbReference type="NCBI Taxonomy" id="706433"/>
    <lineage>
        <taxon>Bacteria</taxon>
        <taxon>Bacillati</taxon>
        <taxon>Bacillota</taxon>
        <taxon>Erysipelotrichia</taxon>
        <taxon>Erysipelotrichales</taxon>
        <taxon>Erysipelotrichaceae</taxon>
        <taxon>Solobacterium</taxon>
    </lineage>
</organism>
<dbReference type="Pfam" id="PF01261">
    <property type="entry name" value="AP_endonuc_2"/>
    <property type="match status" value="1"/>
</dbReference>
<dbReference type="HOGENOM" id="CLU_050006_4_0_9"/>
<dbReference type="SUPFAM" id="SSF51658">
    <property type="entry name" value="Xylose isomerase-like"/>
    <property type="match status" value="1"/>
</dbReference>
<dbReference type="GO" id="GO:0034015">
    <property type="term" value="F:L-ribulose-5-phosphate 3-epimerase activity"/>
    <property type="evidence" value="ECO:0007669"/>
    <property type="project" value="TreeGrafter"/>
</dbReference>
<dbReference type="PANTHER" id="PTHR43489:SF1">
    <property type="entry name" value="L-RIBULOSE-5-PHOSPHATE 3-EPIMERASE SGBU-RELATED"/>
    <property type="match status" value="1"/>
</dbReference>
<dbReference type="PANTHER" id="PTHR43489">
    <property type="entry name" value="ISOMERASE"/>
    <property type="match status" value="1"/>
</dbReference>
<evidence type="ECO:0000313" key="4">
    <source>
        <dbReference type="Proteomes" id="UP000004097"/>
    </source>
</evidence>
<evidence type="ECO:0000313" key="3">
    <source>
        <dbReference type="EMBL" id="EFW23653.1"/>
    </source>
</evidence>
<evidence type="ECO:0000259" key="2">
    <source>
        <dbReference type="Pfam" id="PF01261"/>
    </source>
</evidence>
<keyword evidence="3" id="KW-0378">Hydrolase</keyword>
<sequence>MRLSISNIGWTENDDNVVYQFMKEYGYSGLEIAPTRIFPVSPYDHLEEAAMWSKKLYQRYGFSVPSMQSIWYGRQEKIFGTVEERQALLDYTKQAIDFAHAIGCKNLVFGCPRNRVIPEDGDWKIAVEFFKELGDYALSKNTVIGMEANPPIYNTNFINDTKSALELIQEVNSEGFKLNLDVGTMIYNGESTGELVGNTKYINHVHISEPNLKPIEERELHLELKKILLSEGYQGYVSIEMGKVDNLAVLDKKLKYIARVFQ</sequence>
<dbReference type="GO" id="GO:0004519">
    <property type="term" value="F:endonuclease activity"/>
    <property type="evidence" value="ECO:0007669"/>
    <property type="project" value="UniProtKB-KW"/>
</dbReference>
<keyword evidence="3" id="KW-0255">Endonuclease</keyword>
<proteinExistence type="predicted"/>
<keyword evidence="3" id="KW-0540">Nuclease</keyword>
<dbReference type="Gene3D" id="3.20.20.150">
    <property type="entry name" value="Divalent-metal-dependent TIM barrel enzymes"/>
    <property type="match status" value="1"/>
</dbReference>
<accession>E7MQE4</accession>
<protein>
    <submittedName>
        <fullName evidence="3">AP endonuclease, family 2</fullName>
    </submittedName>
</protein>
<keyword evidence="4" id="KW-1185">Reference proteome</keyword>
<name>E7MQE4_9FIRM</name>
<dbReference type="RefSeq" id="WP_006526582.1">
    <property type="nucleotide sequence ID" value="NZ_GL637669.1"/>
</dbReference>
<dbReference type="InterPro" id="IPR036237">
    <property type="entry name" value="Xyl_isomerase-like_sf"/>
</dbReference>
<evidence type="ECO:0000256" key="1">
    <source>
        <dbReference type="ARBA" id="ARBA00023235"/>
    </source>
</evidence>
<dbReference type="STRING" id="706433.HMPREF9430_01778"/>
<comment type="caution">
    <text evidence="3">The sequence shown here is derived from an EMBL/GenBank/DDBJ whole genome shotgun (WGS) entry which is preliminary data.</text>
</comment>
<feature type="domain" description="Xylose isomerase-like TIM barrel" evidence="2">
    <location>
        <begin position="21"/>
        <end position="248"/>
    </location>
</feature>